<proteinExistence type="predicted"/>
<evidence type="ECO:0000256" key="2">
    <source>
        <dbReference type="SAM" id="MobiDB-lite"/>
    </source>
</evidence>
<evidence type="ECO:0000313" key="4">
    <source>
        <dbReference type="Proteomes" id="UP000215224"/>
    </source>
</evidence>
<dbReference type="KEGG" id="bcoh:BC6307_19785"/>
<dbReference type="RefSeq" id="WP_066419089.1">
    <property type="nucleotide sequence ID" value="NZ_CP018866.1"/>
</dbReference>
<dbReference type="Pfam" id="PF05130">
    <property type="entry name" value="FlgN"/>
    <property type="match status" value="1"/>
</dbReference>
<reference evidence="3 4" key="1">
    <citation type="submission" date="2016-12" db="EMBL/GenBank/DDBJ databases">
        <title>The whole genome sequencing and assembly of Bacillus cohnii DSM 6307T strain.</title>
        <authorList>
            <person name="Lee Y.-J."/>
            <person name="Yi H."/>
            <person name="Bahn Y.-S."/>
            <person name="Kim J.F."/>
            <person name="Lee D.-W."/>
        </authorList>
    </citation>
    <scope>NUCLEOTIDE SEQUENCE [LARGE SCALE GENOMIC DNA]</scope>
    <source>
        <strain evidence="3 4">DSM 6307</strain>
    </source>
</reference>
<protein>
    <recommendedName>
        <fullName evidence="5">Flagellar protein FlgN</fullName>
    </recommendedName>
</protein>
<evidence type="ECO:0008006" key="5">
    <source>
        <dbReference type="Google" id="ProtNLM"/>
    </source>
</evidence>
<keyword evidence="1" id="KW-1005">Bacterial flagellum biogenesis</keyword>
<organism evidence="3 4">
    <name type="scientific">Sutcliffiella cohnii</name>
    <dbReference type="NCBI Taxonomy" id="33932"/>
    <lineage>
        <taxon>Bacteria</taxon>
        <taxon>Bacillati</taxon>
        <taxon>Bacillota</taxon>
        <taxon>Bacilli</taxon>
        <taxon>Bacillales</taxon>
        <taxon>Bacillaceae</taxon>
        <taxon>Sutcliffiella</taxon>
    </lineage>
</organism>
<feature type="region of interest" description="Disordered" evidence="2">
    <location>
        <begin position="135"/>
        <end position="157"/>
    </location>
</feature>
<dbReference type="SUPFAM" id="SSF140566">
    <property type="entry name" value="FlgN-like"/>
    <property type="match status" value="1"/>
</dbReference>
<evidence type="ECO:0000256" key="1">
    <source>
        <dbReference type="ARBA" id="ARBA00022795"/>
    </source>
</evidence>
<dbReference type="Gene3D" id="1.20.58.300">
    <property type="entry name" value="FlgN-like"/>
    <property type="match status" value="1"/>
</dbReference>
<dbReference type="AlphaFoldDB" id="A0A223KVG0"/>
<dbReference type="InterPro" id="IPR036679">
    <property type="entry name" value="FlgN-like_sf"/>
</dbReference>
<dbReference type="GO" id="GO:0044780">
    <property type="term" value="P:bacterial-type flagellum assembly"/>
    <property type="evidence" value="ECO:0007669"/>
    <property type="project" value="InterPro"/>
</dbReference>
<dbReference type="EMBL" id="CP018866">
    <property type="protein sequence ID" value="AST93344.1"/>
    <property type="molecule type" value="Genomic_DNA"/>
</dbReference>
<accession>A0A223KVG0</accession>
<feature type="compositionally biased region" description="Polar residues" evidence="2">
    <location>
        <begin position="148"/>
        <end position="157"/>
    </location>
</feature>
<sequence length="157" mass="17380">MTLQPVIVIMEKLLALHEGLLQLAVKKTDIVKSGDAKELQQLTKEENKFVKAIGQLEQERLTLTANLGTGATISELIEKATDSEADKLLQLKDKLTHVIKQLQERNELNEGLLQQSLQFVQVTLNSINPEPTSVTYEKAATGKKPATPTRSMFDSKA</sequence>
<name>A0A223KVG0_9BACI</name>
<dbReference type="Proteomes" id="UP000215224">
    <property type="component" value="Chromosome"/>
</dbReference>
<evidence type="ECO:0000313" key="3">
    <source>
        <dbReference type="EMBL" id="AST93344.1"/>
    </source>
</evidence>
<keyword evidence="4" id="KW-1185">Reference proteome</keyword>
<dbReference type="InterPro" id="IPR007809">
    <property type="entry name" value="FlgN-like"/>
</dbReference>
<gene>
    <name evidence="3" type="ORF">BC6307_19785</name>
</gene>
<dbReference type="STRING" id="1314751.GCA_001591425_03500"/>